<evidence type="ECO:0000256" key="5">
    <source>
        <dbReference type="ARBA" id="ARBA00023002"/>
    </source>
</evidence>
<evidence type="ECO:0000256" key="4">
    <source>
        <dbReference type="ARBA" id="ARBA00022833"/>
    </source>
</evidence>
<dbReference type="STRING" id="279238.Saro_2504"/>
<dbReference type="RefSeq" id="WP_011446146.1">
    <property type="nucleotide sequence ID" value="NC_007794.1"/>
</dbReference>
<dbReference type="InterPro" id="IPR002328">
    <property type="entry name" value="ADH_Zn_CS"/>
</dbReference>
<accession>Q2G5D3</accession>
<dbReference type="Gene3D" id="3.40.50.720">
    <property type="entry name" value="NAD(P)-binding Rossmann-like Domain"/>
    <property type="match status" value="1"/>
</dbReference>
<dbReference type="eggNOG" id="COG1062">
    <property type="taxonomic scope" value="Bacteria"/>
</dbReference>
<organism evidence="8 9">
    <name type="scientific">Novosphingobium aromaticivorans (strain ATCC 700278 / DSM 12444 / CCUG 56034 / CIP 105152 / NBRC 16084 / F199)</name>
    <dbReference type="NCBI Taxonomy" id="279238"/>
    <lineage>
        <taxon>Bacteria</taxon>
        <taxon>Pseudomonadati</taxon>
        <taxon>Pseudomonadota</taxon>
        <taxon>Alphaproteobacteria</taxon>
        <taxon>Sphingomonadales</taxon>
        <taxon>Sphingomonadaceae</taxon>
        <taxon>Novosphingobium</taxon>
    </lineage>
</organism>
<dbReference type="CDD" id="cd08278">
    <property type="entry name" value="benzyl_alcohol_DH"/>
    <property type="match status" value="1"/>
</dbReference>
<dbReference type="SUPFAM" id="SSF51735">
    <property type="entry name" value="NAD(P)-binding Rossmann-fold domains"/>
    <property type="match status" value="1"/>
</dbReference>
<dbReference type="Pfam" id="PF00107">
    <property type="entry name" value="ADH_zinc_N"/>
    <property type="match status" value="1"/>
</dbReference>
<dbReference type="InterPro" id="IPR013149">
    <property type="entry name" value="ADH-like_C"/>
</dbReference>
<keyword evidence="3 6" id="KW-0479">Metal-binding</keyword>
<comment type="cofactor">
    <cofactor evidence="1 6">
        <name>Zn(2+)</name>
        <dbReference type="ChEBI" id="CHEBI:29105"/>
    </cofactor>
</comment>
<evidence type="ECO:0000313" key="8">
    <source>
        <dbReference type="EMBL" id="ABD26940.1"/>
    </source>
</evidence>
<proteinExistence type="inferred from homology"/>
<protein>
    <submittedName>
        <fullName evidence="8">Alcohol dehydrogenase, zinc-containing</fullName>
    </submittedName>
</protein>
<dbReference type="GO" id="GO:0016616">
    <property type="term" value="F:oxidoreductase activity, acting on the CH-OH group of donors, NAD or NADP as acceptor"/>
    <property type="evidence" value="ECO:0007669"/>
    <property type="project" value="UniProtKB-ARBA"/>
</dbReference>
<dbReference type="AlphaFoldDB" id="Q2G5D3"/>
<sequence>MTTCCAAVARGANQPFTIEQLTVDGPRAGEVLVQIAGVGLCHTDLVFRDQFDAFAKPGVLGHEGAGVIEAVGEGVTGLAAGDRVVLGFSSCGECARCAEDLPSYCVQFVPLNYAGMRLDDGSTAHAAHDGERVSSHFFGQSSFATLAVTRARNVVKVPDSTTVPLELLGPLGCGLMTGAGAVMNSMACKAGSSLIVFGGGPVGLAAVMAGKVRECSQIILVEPVASRRAIAQELGATHVIDPADGDLGEAIRAILPLGVDAALDTTGNVAVIETGLGNLAPHGIIGLVGVPRDMTASVTFNIAALMTPGLRIIGIIEGDAVPQDFIPELLALNAQGRFPFERMVQTFPLSRINEAIDAQARGDCIKVVLIP</sequence>
<dbReference type="PANTHER" id="PTHR43350:SF2">
    <property type="entry name" value="GROES-LIKE ZINC-BINDING ALCOHOL DEHYDROGENASE FAMILY PROTEIN"/>
    <property type="match status" value="1"/>
</dbReference>
<evidence type="ECO:0000256" key="1">
    <source>
        <dbReference type="ARBA" id="ARBA00001947"/>
    </source>
</evidence>
<keyword evidence="4 6" id="KW-0862">Zinc</keyword>
<dbReference type="SUPFAM" id="SSF50129">
    <property type="entry name" value="GroES-like"/>
    <property type="match status" value="1"/>
</dbReference>
<dbReference type="PANTHER" id="PTHR43350">
    <property type="entry name" value="NAD-DEPENDENT ALCOHOL DEHYDROGENASE"/>
    <property type="match status" value="1"/>
</dbReference>
<dbReference type="GO" id="GO:0008270">
    <property type="term" value="F:zinc ion binding"/>
    <property type="evidence" value="ECO:0007669"/>
    <property type="project" value="InterPro"/>
</dbReference>
<feature type="domain" description="Enoyl reductase (ER)" evidence="7">
    <location>
        <begin position="11"/>
        <end position="369"/>
    </location>
</feature>
<keyword evidence="5" id="KW-0560">Oxidoreductase</keyword>
<keyword evidence="9" id="KW-1185">Reference proteome</keyword>
<comment type="similarity">
    <text evidence="2 6">Belongs to the zinc-containing alcohol dehydrogenase family.</text>
</comment>
<gene>
    <name evidence="8" type="ordered locus">Saro_2504</name>
</gene>
<dbReference type="Pfam" id="PF08240">
    <property type="entry name" value="ADH_N"/>
    <property type="match status" value="1"/>
</dbReference>
<evidence type="ECO:0000256" key="2">
    <source>
        <dbReference type="ARBA" id="ARBA00008072"/>
    </source>
</evidence>
<dbReference type="HOGENOM" id="CLU_026673_14_1_5"/>
<reference evidence="9" key="1">
    <citation type="submission" date="2006-01" db="EMBL/GenBank/DDBJ databases">
        <title>Complete sequence of Novosphingobium aromaticivorans DSM 12444.</title>
        <authorList>
            <consortium name="US DOE Joint Genome Institute"/>
            <person name="Copeland A."/>
            <person name="Lucas S."/>
            <person name="Lapidus A."/>
            <person name="Barry K."/>
            <person name="Detter J.C."/>
            <person name="Glavina T."/>
            <person name="Hammon N."/>
            <person name="Israni S."/>
            <person name="Pitluck S."/>
            <person name="Chain P."/>
            <person name="Malfatti S."/>
            <person name="Shin M."/>
            <person name="Vergez L."/>
            <person name="Schmutz J."/>
            <person name="Larimer F."/>
            <person name="Land M."/>
            <person name="Kyrpides N."/>
            <person name="Ivanova N."/>
            <person name="Fredrickson J."/>
            <person name="Balkwill D."/>
            <person name="Romine M.F."/>
            <person name="Richardson P."/>
        </authorList>
    </citation>
    <scope>NUCLEOTIDE SEQUENCE [LARGE SCALE GENOMIC DNA]</scope>
    <source>
        <strain evidence="9">ATCC 700278 / DSM 12444 / CCUG 56034 / CIP 105152 / NBRC 16084 / F199</strain>
    </source>
</reference>
<dbReference type="InterPro" id="IPR011032">
    <property type="entry name" value="GroES-like_sf"/>
</dbReference>
<dbReference type="InterPro" id="IPR020843">
    <property type="entry name" value="ER"/>
</dbReference>
<name>Q2G5D3_NOVAD</name>
<dbReference type="EMBL" id="CP000248">
    <property type="protein sequence ID" value="ABD26940.1"/>
    <property type="molecule type" value="Genomic_DNA"/>
</dbReference>
<dbReference type="SMART" id="SM00829">
    <property type="entry name" value="PKS_ER"/>
    <property type="match status" value="1"/>
</dbReference>
<dbReference type="Proteomes" id="UP000009134">
    <property type="component" value="Chromosome"/>
</dbReference>
<evidence type="ECO:0000256" key="3">
    <source>
        <dbReference type="ARBA" id="ARBA00022723"/>
    </source>
</evidence>
<evidence type="ECO:0000313" key="9">
    <source>
        <dbReference type="Proteomes" id="UP000009134"/>
    </source>
</evidence>
<dbReference type="InterPro" id="IPR013154">
    <property type="entry name" value="ADH-like_N"/>
</dbReference>
<dbReference type="KEGG" id="nar:Saro_2504"/>
<evidence type="ECO:0000259" key="7">
    <source>
        <dbReference type="SMART" id="SM00829"/>
    </source>
</evidence>
<dbReference type="InterPro" id="IPR036291">
    <property type="entry name" value="NAD(P)-bd_dom_sf"/>
</dbReference>
<dbReference type="Gene3D" id="3.90.180.10">
    <property type="entry name" value="Medium-chain alcohol dehydrogenases, catalytic domain"/>
    <property type="match status" value="1"/>
</dbReference>
<evidence type="ECO:0000256" key="6">
    <source>
        <dbReference type="RuleBase" id="RU361277"/>
    </source>
</evidence>
<dbReference type="PROSITE" id="PS00059">
    <property type="entry name" value="ADH_ZINC"/>
    <property type="match status" value="1"/>
</dbReference>